<reference evidence="8" key="1">
    <citation type="submission" date="2023-11" db="EMBL/GenBank/DDBJ databases">
        <title>Genome assemblies of two species of porcelain crab, Petrolisthes cinctipes and Petrolisthes manimaculis (Anomura: Porcellanidae).</title>
        <authorList>
            <person name="Angst P."/>
        </authorList>
    </citation>
    <scope>NUCLEOTIDE SEQUENCE</scope>
    <source>
        <strain evidence="8">PB745_02</strain>
        <tissue evidence="8">Gill</tissue>
    </source>
</reference>
<feature type="zinc finger region" description="C3H1-type" evidence="5">
    <location>
        <begin position="358"/>
        <end position="386"/>
    </location>
</feature>
<dbReference type="EMBL" id="JAWZYT010003043">
    <property type="protein sequence ID" value="KAK4300484.1"/>
    <property type="molecule type" value="Genomic_DNA"/>
</dbReference>
<dbReference type="Pfam" id="PF04857">
    <property type="entry name" value="CAF1"/>
    <property type="match status" value="1"/>
</dbReference>
<evidence type="ECO:0000313" key="8">
    <source>
        <dbReference type="EMBL" id="KAK4300484.1"/>
    </source>
</evidence>
<dbReference type="InterPro" id="IPR036397">
    <property type="entry name" value="RNaseH_sf"/>
</dbReference>
<evidence type="ECO:0000256" key="4">
    <source>
        <dbReference type="ARBA" id="ARBA00022833"/>
    </source>
</evidence>
<dbReference type="SUPFAM" id="SSF53098">
    <property type="entry name" value="Ribonuclease H-like"/>
    <property type="match status" value="1"/>
</dbReference>
<evidence type="ECO:0000313" key="9">
    <source>
        <dbReference type="Proteomes" id="UP001292094"/>
    </source>
</evidence>
<comment type="similarity">
    <text evidence="1">Belongs to the CAF1 family.</text>
</comment>
<feature type="region of interest" description="Disordered" evidence="6">
    <location>
        <begin position="427"/>
        <end position="493"/>
    </location>
</feature>
<feature type="compositionally biased region" description="Basic and acidic residues" evidence="6">
    <location>
        <begin position="534"/>
        <end position="554"/>
    </location>
</feature>
<gene>
    <name evidence="8" type="ORF">Pmani_027309</name>
</gene>
<protein>
    <recommendedName>
        <fullName evidence="7">C3H1-type domain-containing protein</fullName>
    </recommendedName>
</protein>
<feature type="compositionally biased region" description="Basic and acidic residues" evidence="6">
    <location>
        <begin position="427"/>
        <end position="461"/>
    </location>
</feature>
<dbReference type="GO" id="GO:0034472">
    <property type="term" value="P:snRNA 3'-end processing"/>
    <property type="evidence" value="ECO:0007669"/>
    <property type="project" value="TreeGrafter"/>
</dbReference>
<dbReference type="PANTHER" id="PTHR15092:SF37">
    <property type="entry name" value="TARGET OF EGR1 PROTEIN 1"/>
    <property type="match status" value="1"/>
</dbReference>
<feature type="compositionally biased region" description="Polar residues" evidence="6">
    <location>
        <begin position="463"/>
        <end position="487"/>
    </location>
</feature>
<feature type="domain" description="C3H1-type" evidence="7">
    <location>
        <begin position="358"/>
        <end position="386"/>
    </location>
</feature>
<evidence type="ECO:0000256" key="1">
    <source>
        <dbReference type="ARBA" id="ARBA00008372"/>
    </source>
</evidence>
<dbReference type="GO" id="GO:0017069">
    <property type="term" value="F:snRNA binding"/>
    <property type="evidence" value="ECO:0007669"/>
    <property type="project" value="TreeGrafter"/>
</dbReference>
<keyword evidence="9" id="KW-1185">Reference proteome</keyword>
<dbReference type="GO" id="GO:0000175">
    <property type="term" value="F:3'-5'-RNA exonuclease activity"/>
    <property type="evidence" value="ECO:0007669"/>
    <property type="project" value="TreeGrafter"/>
</dbReference>
<evidence type="ECO:0000259" key="7">
    <source>
        <dbReference type="PROSITE" id="PS50103"/>
    </source>
</evidence>
<feature type="compositionally biased region" description="Polar residues" evidence="6">
    <location>
        <begin position="557"/>
        <end position="568"/>
    </location>
</feature>
<evidence type="ECO:0000256" key="5">
    <source>
        <dbReference type="PROSITE-ProRule" id="PRU00723"/>
    </source>
</evidence>
<dbReference type="InterPro" id="IPR000571">
    <property type="entry name" value="Znf_CCCH"/>
</dbReference>
<accession>A0AAE1TZ67</accession>
<dbReference type="InterPro" id="IPR006941">
    <property type="entry name" value="RNase_CAF1"/>
</dbReference>
<name>A0AAE1TZ67_9EUCA</name>
<feature type="region of interest" description="Disordered" evidence="6">
    <location>
        <begin position="15"/>
        <end position="53"/>
    </location>
</feature>
<dbReference type="GO" id="GO:0015030">
    <property type="term" value="C:Cajal body"/>
    <property type="evidence" value="ECO:0007669"/>
    <property type="project" value="TreeGrafter"/>
</dbReference>
<evidence type="ECO:0000256" key="2">
    <source>
        <dbReference type="ARBA" id="ARBA00022723"/>
    </source>
</evidence>
<comment type="caution">
    <text evidence="8">The sequence shown here is derived from an EMBL/GenBank/DDBJ whole genome shotgun (WGS) entry which is preliminary data.</text>
</comment>
<dbReference type="InterPro" id="IPR051181">
    <property type="entry name" value="CAF1_poly(A)_ribonucleases"/>
</dbReference>
<dbReference type="GO" id="GO:0008270">
    <property type="term" value="F:zinc ion binding"/>
    <property type="evidence" value="ECO:0007669"/>
    <property type="project" value="UniProtKB-KW"/>
</dbReference>
<keyword evidence="2 5" id="KW-0479">Metal-binding</keyword>
<sequence length="760" mass="86533">MQHLQQNCFERVVGKGEGTRRRDLEGGNQGDGVPGRRDQVEDGNGDYLQPAGRSREQSASSIIAAMTPVPCVILYPSIIMSSRMPIIEVTEDNFLTVLPAMKKAIQNASFLAIDCELSGMGDRKKLVEQEMDLRYQYTAETARSHAVISLGISCFTCKSLSTIRLEDVRGGEERSHNYLVQTFNVLTLCSGSFTVECSAHKFLLRHGFDFNKLYSKGLQYYKGCDRQQNEAPSVRHLFSAIVEHCKPIVVHNGLMDLVFLYQSFYADLPRKLETFAADLTDMFPAGIYDTKYIAEYQQRMPASYLEYLFKKMQLRSARCEREGEWHVRVNFPPYPQHLPNVEWHPYQQIFSYSLEADEDKREICYNQGLHGWCSKGVQCQNSHDINKIVKTLQPQGAKKRNNSKYKSTKSTSLTQIILWQADKVRQDKQWHGNRTREESKGNKTRDKVELHRAANRLRETQDDLSSPTTKRSTTNERISQEGTNNNKEITEKRTFGENIPQKIAVHGRISEDRTTTERGNTDEKTNKQRKWHKEKTGEVENLQEKTEIRDKEECQGELSSNHNEQSLGETKKRKILPSIAEPTGEINKKAKTTENNSFTDKDKHNLEMTTAEIPVIPKEESNTPDEKDKYNKETQSKAPPKIPLIVSSNRNKITQDLPKTQEVVNNNKPRNNFQQPSSGHRAGFDAFMTGYIFSSHVSGSGTLTSSDALFTSDNIGTTQLVNRVYLMGKNIPFLIRAGTYANRSSNHLSKIPHLRKATIG</sequence>
<feature type="compositionally biased region" description="Basic and acidic residues" evidence="6">
    <location>
        <begin position="617"/>
        <end position="635"/>
    </location>
</feature>
<dbReference type="PANTHER" id="PTHR15092">
    <property type="entry name" value="POLY A -SPECIFIC RIBONUCLEASE/TARGET OF EGR1, MEMBER 1"/>
    <property type="match status" value="1"/>
</dbReference>
<evidence type="ECO:0000256" key="6">
    <source>
        <dbReference type="SAM" id="MobiDB-lite"/>
    </source>
</evidence>
<keyword evidence="3 5" id="KW-0863">Zinc-finger</keyword>
<evidence type="ECO:0000256" key="3">
    <source>
        <dbReference type="ARBA" id="ARBA00022771"/>
    </source>
</evidence>
<feature type="compositionally biased region" description="Basic and acidic residues" evidence="6">
    <location>
        <begin position="508"/>
        <end position="526"/>
    </location>
</feature>
<organism evidence="8 9">
    <name type="scientific">Petrolisthes manimaculis</name>
    <dbReference type="NCBI Taxonomy" id="1843537"/>
    <lineage>
        <taxon>Eukaryota</taxon>
        <taxon>Metazoa</taxon>
        <taxon>Ecdysozoa</taxon>
        <taxon>Arthropoda</taxon>
        <taxon>Crustacea</taxon>
        <taxon>Multicrustacea</taxon>
        <taxon>Malacostraca</taxon>
        <taxon>Eumalacostraca</taxon>
        <taxon>Eucarida</taxon>
        <taxon>Decapoda</taxon>
        <taxon>Pleocyemata</taxon>
        <taxon>Anomura</taxon>
        <taxon>Galatheoidea</taxon>
        <taxon>Porcellanidae</taxon>
        <taxon>Petrolisthes</taxon>
    </lineage>
</organism>
<dbReference type="SUPFAM" id="SSF90229">
    <property type="entry name" value="CCCH zinc finger"/>
    <property type="match status" value="1"/>
</dbReference>
<proteinExistence type="inferred from homology"/>
<dbReference type="PROSITE" id="PS50103">
    <property type="entry name" value="ZF_C3H1"/>
    <property type="match status" value="1"/>
</dbReference>
<keyword evidence="4 5" id="KW-0862">Zinc</keyword>
<feature type="region of interest" description="Disordered" evidence="6">
    <location>
        <begin position="507"/>
        <end position="637"/>
    </location>
</feature>
<dbReference type="AlphaFoldDB" id="A0AAE1TZ67"/>
<dbReference type="Gene3D" id="6.10.250.3220">
    <property type="match status" value="1"/>
</dbReference>
<feature type="compositionally biased region" description="Basic and acidic residues" evidence="6">
    <location>
        <begin position="15"/>
        <end position="25"/>
    </location>
</feature>
<dbReference type="Proteomes" id="UP001292094">
    <property type="component" value="Unassembled WGS sequence"/>
</dbReference>
<dbReference type="InterPro" id="IPR012337">
    <property type="entry name" value="RNaseH-like_sf"/>
</dbReference>
<dbReference type="Gene3D" id="3.30.420.10">
    <property type="entry name" value="Ribonuclease H-like superfamily/Ribonuclease H"/>
    <property type="match status" value="2"/>
</dbReference>
<dbReference type="InterPro" id="IPR036855">
    <property type="entry name" value="Znf_CCCH_sf"/>
</dbReference>